<reference evidence="2 3" key="1">
    <citation type="submission" date="2017-07" db="EMBL/GenBank/DDBJ databases">
        <title>Phylogenetic study on the rhizospheric bacterium Ochrobactrum sp. A44.</title>
        <authorList>
            <person name="Krzyzanowska D.M."/>
            <person name="Ossowicki A."/>
            <person name="Rajewska M."/>
            <person name="Maciag T."/>
            <person name="Kaczynski Z."/>
            <person name="Czerwicka M."/>
            <person name="Jafra S."/>
        </authorList>
    </citation>
    <scope>NUCLEOTIDE SEQUENCE [LARGE SCALE GENOMIC DNA]</scope>
    <source>
        <strain evidence="2 3">CCUG 30717</strain>
    </source>
</reference>
<feature type="coiled-coil region" evidence="1">
    <location>
        <begin position="76"/>
        <end position="103"/>
    </location>
</feature>
<accession>A0A256G0D9</accession>
<evidence type="ECO:0000313" key="3">
    <source>
        <dbReference type="Proteomes" id="UP000216188"/>
    </source>
</evidence>
<comment type="caution">
    <text evidence="2">The sequence shown here is derived from an EMBL/GenBank/DDBJ whole genome shotgun (WGS) entry which is preliminary data.</text>
</comment>
<organism evidence="2 3">
    <name type="scientific">Brucella pseudogrignonensis</name>
    <dbReference type="NCBI Taxonomy" id="419475"/>
    <lineage>
        <taxon>Bacteria</taxon>
        <taxon>Pseudomonadati</taxon>
        <taxon>Pseudomonadota</taxon>
        <taxon>Alphaproteobacteria</taxon>
        <taxon>Hyphomicrobiales</taxon>
        <taxon>Brucellaceae</taxon>
        <taxon>Brucella/Ochrobactrum group</taxon>
        <taxon>Brucella</taxon>
    </lineage>
</organism>
<dbReference type="RefSeq" id="WP_094544774.1">
    <property type="nucleotide sequence ID" value="NZ_JBHEEM010000002.1"/>
</dbReference>
<protein>
    <submittedName>
        <fullName evidence="2">Uncharacterized protein</fullName>
    </submittedName>
</protein>
<proteinExistence type="predicted"/>
<evidence type="ECO:0000256" key="1">
    <source>
        <dbReference type="SAM" id="Coils"/>
    </source>
</evidence>
<keyword evidence="1" id="KW-0175">Coiled coil</keyword>
<sequence length="166" mass="18504">MANQLIAIDTVGREIKARVEAGDKALDKAEQHYIAAGIQLLEAQKRLKETREMRWSAFLFSHVRLSDETARKYMMLANGDATLEEIREKKAKSERERRSKAKASASVPKHIENSNHVVGKIHQQNQQISNSSARVARIVAALSAADDDTLSKIEALLNITEENVNG</sequence>
<evidence type="ECO:0000313" key="2">
    <source>
        <dbReference type="EMBL" id="OYR20529.1"/>
    </source>
</evidence>
<keyword evidence="3" id="KW-1185">Reference proteome</keyword>
<dbReference type="AlphaFoldDB" id="A0A256G0D9"/>
<dbReference type="EMBL" id="NNRM01000053">
    <property type="protein sequence ID" value="OYR20529.1"/>
    <property type="molecule type" value="Genomic_DNA"/>
</dbReference>
<gene>
    <name evidence="2" type="ORF">CEV34_5608</name>
</gene>
<name>A0A256G0D9_9HYPH</name>
<dbReference type="Proteomes" id="UP000216188">
    <property type="component" value="Unassembled WGS sequence"/>
</dbReference>